<evidence type="ECO:0000313" key="9">
    <source>
        <dbReference type="Proteomes" id="UP001642483"/>
    </source>
</evidence>
<evidence type="ECO:0000256" key="3">
    <source>
        <dbReference type="ARBA" id="ARBA00023015"/>
    </source>
</evidence>
<keyword evidence="3" id="KW-0805">Transcription regulation</keyword>
<evidence type="ECO:0000256" key="5">
    <source>
        <dbReference type="ARBA" id="ARBA00023242"/>
    </source>
</evidence>
<dbReference type="InterPro" id="IPR026541">
    <property type="entry name" value="MRG_dom"/>
</dbReference>
<comment type="subcellular location">
    <subcellularLocation>
        <location evidence="1">Nucleus</location>
    </subcellularLocation>
</comment>
<keyword evidence="9" id="KW-1185">Reference proteome</keyword>
<organism evidence="8 9">
    <name type="scientific">Clavelina lepadiformis</name>
    <name type="common">Light-bulb sea squirt</name>
    <name type="synonym">Ascidia lepadiformis</name>
    <dbReference type="NCBI Taxonomy" id="159417"/>
    <lineage>
        <taxon>Eukaryota</taxon>
        <taxon>Metazoa</taxon>
        <taxon>Chordata</taxon>
        <taxon>Tunicata</taxon>
        <taxon>Ascidiacea</taxon>
        <taxon>Aplousobranchia</taxon>
        <taxon>Clavelinidae</taxon>
        <taxon>Clavelina</taxon>
    </lineage>
</organism>
<dbReference type="Proteomes" id="UP001642483">
    <property type="component" value="Unassembled WGS sequence"/>
</dbReference>
<feature type="compositionally biased region" description="Basic and acidic residues" evidence="6">
    <location>
        <begin position="45"/>
        <end position="61"/>
    </location>
</feature>
<keyword evidence="4" id="KW-0804">Transcription</keyword>
<comment type="caution">
    <text evidence="8">The sequence shown here is derived from an EMBL/GenBank/DDBJ whole genome shotgun (WGS) entry which is preliminary data.</text>
</comment>
<evidence type="ECO:0000256" key="2">
    <source>
        <dbReference type="ARBA" id="ARBA00022853"/>
    </source>
</evidence>
<feature type="region of interest" description="Disordered" evidence="6">
    <location>
        <begin position="24"/>
        <end position="84"/>
    </location>
</feature>
<proteinExistence type="predicted"/>
<feature type="compositionally biased region" description="Basic and acidic residues" evidence="6">
    <location>
        <begin position="24"/>
        <end position="33"/>
    </location>
</feature>
<dbReference type="Pfam" id="PF05712">
    <property type="entry name" value="MRG"/>
    <property type="match status" value="1"/>
</dbReference>
<evidence type="ECO:0000256" key="1">
    <source>
        <dbReference type="ARBA" id="ARBA00004123"/>
    </source>
</evidence>
<gene>
    <name evidence="8" type="ORF">CVLEPA_LOCUS14879</name>
</gene>
<feature type="domain" description="MRG" evidence="7">
    <location>
        <begin position="74"/>
        <end position="245"/>
    </location>
</feature>
<feature type="compositionally biased region" description="Basic residues" evidence="6">
    <location>
        <begin position="34"/>
        <end position="43"/>
    </location>
</feature>
<reference evidence="8 9" key="1">
    <citation type="submission" date="2024-02" db="EMBL/GenBank/DDBJ databases">
        <authorList>
            <person name="Daric V."/>
            <person name="Darras S."/>
        </authorList>
    </citation>
    <scope>NUCLEOTIDE SEQUENCE [LARGE SCALE GENOMIC DNA]</scope>
</reference>
<dbReference type="InterPro" id="IPR016197">
    <property type="entry name" value="Chromo-like_dom_sf"/>
</dbReference>
<evidence type="ECO:0000259" key="7">
    <source>
        <dbReference type="Pfam" id="PF05712"/>
    </source>
</evidence>
<keyword evidence="2" id="KW-0156">Chromatin regulator</keyword>
<evidence type="ECO:0000313" key="8">
    <source>
        <dbReference type="EMBL" id="CAK8683856.1"/>
    </source>
</evidence>
<name>A0ABP0FW77_CLALP</name>
<keyword evidence="5" id="KW-0539">Nucleus</keyword>
<protein>
    <recommendedName>
        <fullName evidence="7">MRG domain-containing protein</fullName>
    </recommendedName>
</protein>
<sequence>MHHWDEWVPESRVLKYNDANLRRQKDLLKQHGKDKAKRGKPSKFTKGENGKETSEKPKRTDIPQTSSEPKKKKSRVESSVENEDASLAKVEVNVQIPDALKPILVDDWDLIMRQKQVCQLPAEKTVEDILKTYMEKSSDSVENKSTLRELTSGIKEYFDVMLGSQLLYRFERPQYNEILEKYPDLTMSQIYGSFHLLRFFVKIGSVLAYTNLSEKNMAILVRQLQKFLDYLQENVSTMFDANNYKTTTSEYCKKVPE</sequence>
<dbReference type="PANTHER" id="PTHR10880:SF48">
    <property type="entry name" value="MORTALITY FACTOR 4 LIKE 2"/>
    <property type="match status" value="1"/>
</dbReference>
<dbReference type="InterPro" id="IPR008676">
    <property type="entry name" value="MRG"/>
</dbReference>
<dbReference type="InterPro" id="IPR038217">
    <property type="entry name" value="MRG_C_sf"/>
</dbReference>
<dbReference type="PROSITE" id="PS51640">
    <property type="entry name" value="MRG"/>
    <property type="match status" value="1"/>
</dbReference>
<dbReference type="Gene3D" id="1.10.274.30">
    <property type="entry name" value="MRG domain"/>
    <property type="match status" value="1"/>
</dbReference>
<dbReference type="EMBL" id="CAWYQH010000097">
    <property type="protein sequence ID" value="CAK8683856.1"/>
    <property type="molecule type" value="Genomic_DNA"/>
</dbReference>
<evidence type="ECO:0000256" key="6">
    <source>
        <dbReference type="SAM" id="MobiDB-lite"/>
    </source>
</evidence>
<dbReference type="Gene3D" id="2.30.30.140">
    <property type="match status" value="1"/>
</dbReference>
<evidence type="ECO:0000256" key="4">
    <source>
        <dbReference type="ARBA" id="ARBA00023163"/>
    </source>
</evidence>
<dbReference type="SUPFAM" id="SSF54160">
    <property type="entry name" value="Chromo domain-like"/>
    <property type="match status" value="1"/>
</dbReference>
<dbReference type="PANTHER" id="PTHR10880">
    <property type="entry name" value="MORTALITY FACTOR 4-LIKE PROTEIN"/>
    <property type="match status" value="1"/>
</dbReference>
<accession>A0ABP0FW77</accession>